<dbReference type="Pfam" id="PF00156">
    <property type="entry name" value="Pribosyltran"/>
    <property type="match status" value="1"/>
</dbReference>
<comment type="pathway">
    <text evidence="4 12">Purine metabolism; AMP biosynthesis via salvage pathway; AMP from adenine: step 1/1.</text>
</comment>
<comment type="catalytic activity">
    <reaction evidence="1 12">
        <text>AMP + diphosphate = 5-phospho-alpha-D-ribose 1-diphosphate + adenine</text>
        <dbReference type="Rhea" id="RHEA:16609"/>
        <dbReference type="ChEBI" id="CHEBI:16708"/>
        <dbReference type="ChEBI" id="CHEBI:33019"/>
        <dbReference type="ChEBI" id="CHEBI:58017"/>
        <dbReference type="ChEBI" id="CHEBI:456215"/>
        <dbReference type="EC" id="2.4.2.7"/>
    </reaction>
</comment>
<dbReference type="HAMAP" id="MF_00004">
    <property type="entry name" value="Aden_phosphoribosyltr"/>
    <property type="match status" value="1"/>
</dbReference>
<dbReference type="KEGG" id="cmp:Cha6605_3519"/>
<evidence type="ECO:0000256" key="11">
    <source>
        <dbReference type="ARBA" id="ARBA00022726"/>
    </source>
</evidence>
<dbReference type="Gene3D" id="3.40.50.2020">
    <property type="match status" value="1"/>
</dbReference>
<dbReference type="PATRIC" id="fig|1173020.3.peg.4043"/>
<dbReference type="GO" id="GO:0003999">
    <property type="term" value="F:adenine phosphoribosyltransferase activity"/>
    <property type="evidence" value="ECO:0007669"/>
    <property type="project" value="UniProtKB-UniRule"/>
</dbReference>
<dbReference type="UniPathway" id="UPA00588">
    <property type="reaction ID" value="UER00646"/>
</dbReference>
<dbReference type="PANTHER" id="PTHR32315">
    <property type="entry name" value="ADENINE PHOSPHORIBOSYLTRANSFERASE"/>
    <property type="match status" value="1"/>
</dbReference>
<dbReference type="InterPro" id="IPR050054">
    <property type="entry name" value="UPRTase/APRTase"/>
</dbReference>
<evidence type="ECO:0000313" key="14">
    <source>
        <dbReference type="EMBL" id="AFY94509.1"/>
    </source>
</evidence>
<dbReference type="eggNOG" id="COG0503">
    <property type="taxonomic scope" value="Bacteria"/>
</dbReference>
<dbReference type="OrthoDB" id="9803963at2"/>
<dbReference type="PANTHER" id="PTHR32315:SF3">
    <property type="entry name" value="ADENINE PHOSPHORIBOSYLTRANSFERASE"/>
    <property type="match status" value="1"/>
</dbReference>
<comment type="subcellular location">
    <subcellularLocation>
        <location evidence="3 12">Cytoplasm</location>
    </subcellularLocation>
</comment>
<evidence type="ECO:0000256" key="7">
    <source>
        <dbReference type="ARBA" id="ARBA00011893"/>
    </source>
</evidence>
<keyword evidence="8 12" id="KW-0963">Cytoplasm</keyword>
<dbReference type="GO" id="GO:0006168">
    <property type="term" value="P:adenine salvage"/>
    <property type="evidence" value="ECO:0007669"/>
    <property type="project" value="InterPro"/>
</dbReference>
<evidence type="ECO:0000256" key="10">
    <source>
        <dbReference type="ARBA" id="ARBA00022679"/>
    </source>
</evidence>
<feature type="domain" description="Phosphoribosyltransferase" evidence="13">
    <location>
        <begin position="36"/>
        <end position="149"/>
    </location>
</feature>
<dbReference type="GO" id="GO:0016208">
    <property type="term" value="F:AMP binding"/>
    <property type="evidence" value="ECO:0007669"/>
    <property type="project" value="TreeGrafter"/>
</dbReference>
<dbReference type="Proteomes" id="UP000010366">
    <property type="component" value="Chromosome"/>
</dbReference>
<keyword evidence="11 12" id="KW-0660">Purine salvage</keyword>
<dbReference type="FunFam" id="3.40.50.2020:FF:000004">
    <property type="entry name" value="Adenine phosphoribosyltransferase"/>
    <property type="match status" value="1"/>
</dbReference>
<dbReference type="EC" id="2.4.2.7" evidence="7 12"/>
<dbReference type="InterPro" id="IPR005764">
    <property type="entry name" value="Ade_phspho_trans"/>
</dbReference>
<dbReference type="NCBIfam" id="TIGR01090">
    <property type="entry name" value="apt"/>
    <property type="match status" value="1"/>
</dbReference>
<reference evidence="14 15" key="1">
    <citation type="submission" date="2012-05" db="EMBL/GenBank/DDBJ databases">
        <title>Finished chromosome of genome of Chamaesiphon sp. PCC 6605.</title>
        <authorList>
            <consortium name="US DOE Joint Genome Institute"/>
            <person name="Gugger M."/>
            <person name="Coursin T."/>
            <person name="Rippka R."/>
            <person name="Tandeau De Marsac N."/>
            <person name="Huntemann M."/>
            <person name="Wei C.-L."/>
            <person name="Han J."/>
            <person name="Detter J.C."/>
            <person name="Han C."/>
            <person name="Tapia R."/>
            <person name="Chen A."/>
            <person name="Kyrpides N."/>
            <person name="Mavromatis K."/>
            <person name="Markowitz V."/>
            <person name="Szeto E."/>
            <person name="Ivanova N."/>
            <person name="Pagani I."/>
            <person name="Pati A."/>
            <person name="Goodwin L."/>
            <person name="Nordberg H.P."/>
            <person name="Cantor M.N."/>
            <person name="Hua S.X."/>
            <person name="Woyke T."/>
            <person name="Kerfeld C.A."/>
        </authorList>
    </citation>
    <scope>NUCLEOTIDE SEQUENCE [LARGE SCALE GENOMIC DNA]</scope>
    <source>
        <strain evidence="15">ATCC 27169 / PCC 6605</strain>
    </source>
</reference>
<dbReference type="HOGENOM" id="CLU_063339_3_0_3"/>
<comment type="subunit">
    <text evidence="6 12">Homodimer.</text>
</comment>
<gene>
    <name evidence="12" type="primary">apt</name>
    <name evidence="14" type="ORF">Cha6605_3519</name>
</gene>
<evidence type="ECO:0000256" key="3">
    <source>
        <dbReference type="ARBA" id="ARBA00004496"/>
    </source>
</evidence>
<name>K9UJY1_CHAP6</name>
<evidence type="ECO:0000256" key="2">
    <source>
        <dbReference type="ARBA" id="ARBA00003968"/>
    </source>
</evidence>
<organism evidence="14 15">
    <name type="scientific">Chamaesiphon minutus (strain ATCC 27169 / PCC 6605)</name>
    <dbReference type="NCBI Taxonomy" id="1173020"/>
    <lineage>
        <taxon>Bacteria</taxon>
        <taxon>Bacillati</taxon>
        <taxon>Cyanobacteriota</taxon>
        <taxon>Cyanophyceae</taxon>
        <taxon>Gomontiellales</taxon>
        <taxon>Chamaesiphonaceae</taxon>
        <taxon>Chamaesiphon</taxon>
    </lineage>
</organism>
<dbReference type="NCBIfam" id="NF002636">
    <property type="entry name" value="PRK02304.1-5"/>
    <property type="match status" value="1"/>
</dbReference>
<dbReference type="GO" id="GO:0044209">
    <property type="term" value="P:AMP salvage"/>
    <property type="evidence" value="ECO:0007669"/>
    <property type="project" value="UniProtKB-UniRule"/>
</dbReference>
<dbReference type="InterPro" id="IPR000836">
    <property type="entry name" value="PRTase_dom"/>
</dbReference>
<dbReference type="GO" id="GO:0006166">
    <property type="term" value="P:purine ribonucleoside salvage"/>
    <property type="evidence" value="ECO:0007669"/>
    <property type="project" value="UniProtKB-UniRule"/>
</dbReference>
<evidence type="ECO:0000259" key="13">
    <source>
        <dbReference type="Pfam" id="PF00156"/>
    </source>
</evidence>
<dbReference type="CDD" id="cd06223">
    <property type="entry name" value="PRTases_typeI"/>
    <property type="match status" value="1"/>
</dbReference>
<dbReference type="EMBL" id="CP003600">
    <property type="protein sequence ID" value="AFY94509.1"/>
    <property type="molecule type" value="Genomic_DNA"/>
</dbReference>
<dbReference type="AlphaFoldDB" id="K9UJY1"/>
<evidence type="ECO:0000256" key="12">
    <source>
        <dbReference type="HAMAP-Rule" id="MF_00004"/>
    </source>
</evidence>
<evidence type="ECO:0000256" key="6">
    <source>
        <dbReference type="ARBA" id="ARBA00011738"/>
    </source>
</evidence>
<dbReference type="STRING" id="1173020.Cha6605_3519"/>
<evidence type="ECO:0000256" key="8">
    <source>
        <dbReference type="ARBA" id="ARBA00022490"/>
    </source>
</evidence>
<proteinExistence type="inferred from homology"/>
<sequence length="170" mass="18226">MDLKALIRDIPDFPKPGILFRDITTLLSDPAGLKYSIDTLAAKVVDLQPQYIVGMESRGFIFGAALAYKLGIGFIPVRKPGKLPADVHCVEYALEYGTDKLEIHKDAVAPDGRILIVDDLIATGGTAAATAKLLQEIGANLVGCAFVIELDALNGRSLLPDVPIISLVHY</sequence>
<keyword evidence="10 12" id="KW-0808">Transferase</keyword>
<dbReference type="NCBIfam" id="NF002634">
    <property type="entry name" value="PRK02304.1-3"/>
    <property type="match status" value="1"/>
</dbReference>
<evidence type="ECO:0000313" key="15">
    <source>
        <dbReference type="Proteomes" id="UP000010366"/>
    </source>
</evidence>
<comment type="similarity">
    <text evidence="5 12">Belongs to the purine/pyrimidine phosphoribosyltransferase family.</text>
</comment>
<comment type="function">
    <text evidence="2 12">Catalyzes a salvage reaction resulting in the formation of AMP, that is energically less costly than de novo synthesis.</text>
</comment>
<protein>
    <recommendedName>
        <fullName evidence="7 12">Adenine phosphoribosyltransferase</fullName>
        <shortName evidence="12">APRT</shortName>
        <ecNumber evidence="7 12">2.4.2.7</ecNumber>
    </recommendedName>
</protein>
<keyword evidence="15" id="KW-1185">Reference proteome</keyword>
<dbReference type="RefSeq" id="WP_015160635.1">
    <property type="nucleotide sequence ID" value="NC_019697.1"/>
</dbReference>
<evidence type="ECO:0000256" key="1">
    <source>
        <dbReference type="ARBA" id="ARBA00000868"/>
    </source>
</evidence>
<dbReference type="GO" id="GO:0005737">
    <property type="term" value="C:cytoplasm"/>
    <property type="evidence" value="ECO:0007669"/>
    <property type="project" value="UniProtKB-SubCell"/>
</dbReference>
<evidence type="ECO:0000256" key="5">
    <source>
        <dbReference type="ARBA" id="ARBA00008391"/>
    </source>
</evidence>
<dbReference type="GO" id="GO:0002055">
    <property type="term" value="F:adenine binding"/>
    <property type="evidence" value="ECO:0007669"/>
    <property type="project" value="TreeGrafter"/>
</dbReference>
<dbReference type="SUPFAM" id="SSF53271">
    <property type="entry name" value="PRTase-like"/>
    <property type="match status" value="1"/>
</dbReference>
<dbReference type="InterPro" id="IPR029057">
    <property type="entry name" value="PRTase-like"/>
</dbReference>
<evidence type="ECO:0000256" key="4">
    <source>
        <dbReference type="ARBA" id="ARBA00004659"/>
    </source>
</evidence>
<accession>K9UJY1</accession>
<keyword evidence="9 12" id="KW-0328">Glycosyltransferase</keyword>
<evidence type="ECO:0000256" key="9">
    <source>
        <dbReference type="ARBA" id="ARBA00022676"/>
    </source>
</evidence>